<dbReference type="InterPro" id="IPR013012">
    <property type="entry name" value="PTS_EIIB_3"/>
</dbReference>
<evidence type="ECO:0000313" key="9">
    <source>
        <dbReference type="EMBL" id="MDB7083704.1"/>
    </source>
</evidence>
<dbReference type="SUPFAM" id="SSF52794">
    <property type="entry name" value="PTS system IIB component-like"/>
    <property type="match status" value="1"/>
</dbReference>
<dbReference type="Proteomes" id="UP000261032">
    <property type="component" value="Unassembled WGS sequence"/>
</dbReference>
<sequence length="103" mass="11681">MKKILLVCCAGMSTSLLVNRMREVAKTKEIDCKIWSTSEKELPNEFAQEPADVILVGPQIRYLLNNIKKEVNNTVPVELIDMRIYGMMDGEKVLNQALNALEK</sequence>
<keyword evidence="4" id="KW-0808">Transferase</keyword>
<name>A0A3E3EEE6_9FIRM</name>
<dbReference type="GO" id="GO:0009401">
    <property type="term" value="P:phosphoenolpyruvate-dependent sugar phosphotransferase system"/>
    <property type="evidence" value="ECO:0007669"/>
    <property type="project" value="UniProtKB-KW"/>
</dbReference>
<dbReference type="GO" id="GO:0016301">
    <property type="term" value="F:kinase activity"/>
    <property type="evidence" value="ECO:0007669"/>
    <property type="project" value="UniProtKB-KW"/>
</dbReference>
<evidence type="ECO:0000256" key="7">
    <source>
        <dbReference type="PROSITE-ProRule" id="PRU00423"/>
    </source>
</evidence>
<keyword evidence="2" id="KW-0597">Phosphoprotein</keyword>
<accession>A0A3E3EEE6</accession>
<organism evidence="10 11">
    <name type="scientific">Thomasclavelia ramosa</name>
    <dbReference type="NCBI Taxonomy" id="1547"/>
    <lineage>
        <taxon>Bacteria</taxon>
        <taxon>Bacillati</taxon>
        <taxon>Bacillota</taxon>
        <taxon>Erysipelotrichia</taxon>
        <taxon>Erysipelotrichales</taxon>
        <taxon>Coprobacillaceae</taxon>
        <taxon>Thomasclavelia</taxon>
    </lineage>
</organism>
<keyword evidence="6" id="KW-0418">Kinase</keyword>
<evidence type="ECO:0000256" key="4">
    <source>
        <dbReference type="ARBA" id="ARBA00022679"/>
    </source>
</evidence>
<evidence type="ECO:0000313" key="10">
    <source>
        <dbReference type="EMBL" id="RGD86283.1"/>
    </source>
</evidence>
<dbReference type="GO" id="GO:0008982">
    <property type="term" value="F:protein-N(PI)-phosphohistidine-sugar phosphotransferase activity"/>
    <property type="evidence" value="ECO:0007669"/>
    <property type="project" value="InterPro"/>
</dbReference>
<keyword evidence="1" id="KW-0813">Transport</keyword>
<dbReference type="CDD" id="cd05564">
    <property type="entry name" value="PTS_IIB_chitobiose_lichenan"/>
    <property type="match status" value="1"/>
</dbReference>
<reference evidence="9" key="2">
    <citation type="submission" date="2023-01" db="EMBL/GenBank/DDBJ databases">
        <title>Human gut microbiome strain richness.</title>
        <authorList>
            <person name="Chen-Liaw A."/>
        </authorList>
    </citation>
    <scope>NUCLEOTIDE SEQUENCE</scope>
    <source>
        <strain evidence="9">1001217st2_G6_1001217B_191108</strain>
    </source>
</reference>
<keyword evidence="5" id="KW-0598">Phosphotransferase system</keyword>
<dbReference type="RefSeq" id="WP_003535566.1">
    <property type="nucleotide sequence ID" value="NZ_AP031443.1"/>
</dbReference>
<dbReference type="InterPro" id="IPR036095">
    <property type="entry name" value="PTS_EIIB-like_sf"/>
</dbReference>
<dbReference type="InterPro" id="IPR051819">
    <property type="entry name" value="PTS_sugar-specific_EIIB"/>
</dbReference>
<proteinExistence type="predicted"/>
<gene>
    <name evidence="10" type="ORF">DXB93_06595</name>
    <name evidence="9" type="ORF">PM738_07820</name>
</gene>
<comment type="caution">
    <text evidence="10">The sequence shown here is derived from an EMBL/GenBank/DDBJ whole genome shotgun (WGS) entry which is preliminary data.</text>
</comment>
<keyword evidence="3 10" id="KW-0762">Sugar transport</keyword>
<dbReference type="Proteomes" id="UP001211987">
    <property type="component" value="Unassembled WGS sequence"/>
</dbReference>
<dbReference type="PANTHER" id="PTHR34581:SF2">
    <property type="entry name" value="PTS SYSTEM N,N'-DIACETYLCHITOBIOSE-SPECIFIC EIIB COMPONENT"/>
    <property type="match status" value="1"/>
</dbReference>
<evidence type="ECO:0000313" key="11">
    <source>
        <dbReference type="Proteomes" id="UP000261032"/>
    </source>
</evidence>
<evidence type="ECO:0000259" key="8">
    <source>
        <dbReference type="PROSITE" id="PS51100"/>
    </source>
</evidence>
<dbReference type="PROSITE" id="PS51100">
    <property type="entry name" value="PTS_EIIB_TYPE_3"/>
    <property type="match status" value="1"/>
</dbReference>
<dbReference type="EMBL" id="JAQLKE010000010">
    <property type="protein sequence ID" value="MDB7083704.1"/>
    <property type="molecule type" value="Genomic_DNA"/>
</dbReference>
<feature type="modified residue" description="Phosphocysteine; by EIIA" evidence="7">
    <location>
        <position position="8"/>
    </location>
</feature>
<evidence type="ECO:0000256" key="6">
    <source>
        <dbReference type="ARBA" id="ARBA00022777"/>
    </source>
</evidence>
<feature type="domain" description="PTS EIIB type-3" evidence="8">
    <location>
        <begin position="1"/>
        <end position="103"/>
    </location>
</feature>
<dbReference type="EMBL" id="QUSL01000007">
    <property type="protein sequence ID" value="RGD86283.1"/>
    <property type="molecule type" value="Genomic_DNA"/>
</dbReference>
<dbReference type="AlphaFoldDB" id="A0A3E3EEE6"/>
<dbReference type="Gene3D" id="3.40.50.2300">
    <property type="match status" value="1"/>
</dbReference>
<dbReference type="GeneID" id="64197479"/>
<protein>
    <submittedName>
        <fullName evidence="10">PTS sugar transporter subunit IIB</fullName>
    </submittedName>
</protein>
<reference evidence="10 11" key="1">
    <citation type="submission" date="2018-08" db="EMBL/GenBank/DDBJ databases">
        <title>A genome reference for cultivated species of the human gut microbiota.</title>
        <authorList>
            <person name="Zou Y."/>
            <person name="Xue W."/>
            <person name="Luo G."/>
        </authorList>
    </citation>
    <scope>NUCLEOTIDE SEQUENCE [LARGE SCALE GENOMIC DNA]</scope>
    <source>
        <strain evidence="10 11">OM06-4</strain>
    </source>
</reference>
<evidence type="ECO:0000256" key="1">
    <source>
        <dbReference type="ARBA" id="ARBA00022448"/>
    </source>
</evidence>
<evidence type="ECO:0000256" key="2">
    <source>
        <dbReference type="ARBA" id="ARBA00022553"/>
    </source>
</evidence>
<evidence type="ECO:0000256" key="3">
    <source>
        <dbReference type="ARBA" id="ARBA00022597"/>
    </source>
</evidence>
<dbReference type="Pfam" id="PF02302">
    <property type="entry name" value="PTS_IIB"/>
    <property type="match status" value="1"/>
</dbReference>
<dbReference type="PANTHER" id="PTHR34581">
    <property type="entry name" value="PTS SYSTEM N,N'-DIACETYLCHITOBIOSE-SPECIFIC EIIB COMPONENT"/>
    <property type="match status" value="1"/>
</dbReference>
<evidence type="ECO:0000256" key="5">
    <source>
        <dbReference type="ARBA" id="ARBA00022683"/>
    </source>
</evidence>
<dbReference type="InterPro" id="IPR003501">
    <property type="entry name" value="PTS_EIIB_2/3"/>
</dbReference>